<proteinExistence type="predicted"/>
<name>A0A3P6D204_BRACM</name>
<dbReference type="EMBL" id="LS974626">
    <property type="protein sequence ID" value="CAG7909006.1"/>
    <property type="molecule type" value="Genomic_DNA"/>
</dbReference>
<dbReference type="GO" id="GO:0003676">
    <property type="term" value="F:nucleic acid binding"/>
    <property type="evidence" value="ECO:0007669"/>
    <property type="project" value="InterPro"/>
</dbReference>
<evidence type="ECO:0000259" key="1">
    <source>
        <dbReference type="Pfam" id="PF13456"/>
    </source>
</evidence>
<dbReference type="Pfam" id="PF13456">
    <property type="entry name" value="RVT_3"/>
    <property type="match status" value="1"/>
</dbReference>
<accession>A0A3P6D204</accession>
<dbReference type="Gramene" id="A10p02520.2_BraZ1">
    <property type="protein sequence ID" value="A10p02520.2_BraZ1.CDS.1"/>
    <property type="gene ID" value="A10g02520.2_BraZ1"/>
</dbReference>
<protein>
    <recommendedName>
        <fullName evidence="1">RNase H type-1 domain-containing protein</fullName>
    </recommendedName>
</protein>
<dbReference type="EMBL" id="LR031577">
    <property type="protein sequence ID" value="VDD16791.1"/>
    <property type="molecule type" value="Genomic_DNA"/>
</dbReference>
<dbReference type="Proteomes" id="UP000694005">
    <property type="component" value="Chromosome A10"/>
</dbReference>
<gene>
    <name evidence="3" type="ORF">BRAA10T42504Z</name>
    <name evidence="2" type="ORF">BRAPAZ1V2_A10P02520.2</name>
</gene>
<reference evidence="3" key="1">
    <citation type="submission" date="2018-11" db="EMBL/GenBank/DDBJ databases">
        <authorList>
            <consortium name="Genoscope - CEA"/>
            <person name="William W."/>
        </authorList>
    </citation>
    <scope>NUCLEOTIDE SEQUENCE</scope>
</reference>
<dbReference type="GO" id="GO:0004523">
    <property type="term" value="F:RNA-DNA hybrid ribonuclease activity"/>
    <property type="evidence" value="ECO:0007669"/>
    <property type="project" value="InterPro"/>
</dbReference>
<feature type="domain" description="RNase H type-1" evidence="1">
    <location>
        <begin position="47"/>
        <end position="117"/>
    </location>
</feature>
<sequence>MEQRYHRIGACMDLHLSHRSRNHSRLLTSASRLLPAHGGSFGDPASLEHAASLNINIILLRSNCQGLIQAISTNQRSVELFGVLSDIETTIASSFDFFHAFFVYRVSNGSADLWAKNSLCNKLFVLGSGPH</sequence>
<organism evidence="3">
    <name type="scientific">Brassica campestris</name>
    <name type="common">Field mustard</name>
    <dbReference type="NCBI Taxonomy" id="3711"/>
    <lineage>
        <taxon>Eukaryota</taxon>
        <taxon>Viridiplantae</taxon>
        <taxon>Streptophyta</taxon>
        <taxon>Embryophyta</taxon>
        <taxon>Tracheophyta</taxon>
        <taxon>Spermatophyta</taxon>
        <taxon>Magnoliopsida</taxon>
        <taxon>eudicotyledons</taxon>
        <taxon>Gunneridae</taxon>
        <taxon>Pentapetalae</taxon>
        <taxon>rosids</taxon>
        <taxon>malvids</taxon>
        <taxon>Brassicales</taxon>
        <taxon>Brassicaceae</taxon>
        <taxon>Brassiceae</taxon>
        <taxon>Brassica</taxon>
    </lineage>
</organism>
<evidence type="ECO:0000313" key="3">
    <source>
        <dbReference type="EMBL" id="VDD16791.1"/>
    </source>
</evidence>
<evidence type="ECO:0000313" key="2">
    <source>
        <dbReference type="EMBL" id="CAG7909006.1"/>
    </source>
</evidence>
<dbReference type="InterPro" id="IPR002156">
    <property type="entry name" value="RNaseH_domain"/>
</dbReference>
<dbReference type="AlphaFoldDB" id="A0A3P6D204"/>